<protein>
    <recommendedName>
        <fullName evidence="1">C2H2-type domain-containing protein</fullName>
    </recommendedName>
</protein>
<dbReference type="PROSITE" id="PS00028">
    <property type="entry name" value="ZINC_FINGER_C2H2_1"/>
    <property type="match status" value="1"/>
</dbReference>
<dbReference type="AlphaFoldDB" id="A0ABD2Q304"/>
<evidence type="ECO:0000313" key="3">
    <source>
        <dbReference type="Proteomes" id="UP001626550"/>
    </source>
</evidence>
<dbReference type="EMBL" id="JBJKFK010001133">
    <property type="protein sequence ID" value="KAL3313984.1"/>
    <property type="molecule type" value="Genomic_DNA"/>
</dbReference>
<proteinExistence type="predicted"/>
<evidence type="ECO:0000259" key="1">
    <source>
        <dbReference type="PROSITE" id="PS00028"/>
    </source>
</evidence>
<dbReference type="InterPro" id="IPR013087">
    <property type="entry name" value="Znf_C2H2_type"/>
</dbReference>
<feature type="domain" description="C2H2-type" evidence="1">
    <location>
        <begin position="137"/>
        <end position="159"/>
    </location>
</feature>
<organism evidence="2 3">
    <name type="scientific">Cichlidogyrus casuarinus</name>
    <dbReference type="NCBI Taxonomy" id="1844966"/>
    <lineage>
        <taxon>Eukaryota</taxon>
        <taxon>Metazoa</taxon>
        <taxon>Spiralia</taxon>
        <taxon>Lophotrochozoa</taxon>
        <taxon>Platyhelminthes</taxon>
        <taxon>Monogenea</taxon>
        <taxon>Monopisthocotylea</taxon>
        <taxon>Dactylogyridea</taxon>
        <taxon>Ancyrocephalidae</taxon>
        <taxon>Cichlidogyrus</taxon>
    </lineage>
</organism>
<reference evidence="2 3" key="1">
    <citation type="submission" date="2024-11" db="EMBL/GenBank/DDBJ databases">
        <title>Adaptive evolution of stress response genes in parasites aligns with host niche diversity.</title>
        <authorList>
            <person name="Hahn C."/>
            <person name="Resl P."/>
        </authorList>
    </citation>
    <scope>NUCLEOTIDE SEQUENCE [LARGE SCALE GENOMIC DNA]</scope>
    <source>
        <strain evidence="2">EGGRZ-B1_66</strain>
        <tissue evidence="2">Body</tissue>
    </source>
</reference>
<accession>A0ABD2Q304</accession>
<keyword evidence="3" id="KW-1185">Reference proteome</keyword>
<sequence length="492" mass="56247">MDDNLDSSDVNVVFCEDIRNFVSYVREWSRTNCGAKNATTIRNLYKEIEDMVDKWVANFFEKNALEKDLDILTDSTNKILSNFDEIKRHMISCSEEIKVQMTAKKTKALLSKLISQIKAIRDVDVKFAVMKEKNVWCYLCGTTFTSHVSLQAHLLTMKHLFPILDREQAATYCSRYTKTNKIEKPPIFDLMSVTMNCFKSGNPYQTSEFYKKEAKKKKGSHILYVDHIPSSETNHKVEKKQMLLGSTICLNCGDNLKLGQDAKHECIGEIEKKIYEEITFQMDKGSPLMCIFCNGRMFSNLAKMSLHMVTFHGIQSENDCYCPMCYTSLGHCAARLNKSSKISMIALEQHLWSAHLAELELRDLLWFSYGSKLNFANNARVYNNRNMATRAYRCPFQDKKPVGDLIKFPFPHWLQTANQGNESLRASKISCKNVTFEGENQSLVNIPISDILQEISCLIAQSKRGIVHSMNSYEACNFGPEKLTNLATLVSL</sequence>
<gene>
    <name evidence="2" type="ORF">Ciccas_007412</name>
</gene>
<dbReference type="Pfam" id="PF12874">
    <property type="entry name" value="zf-met"/>
    <property type="match status" value="1"/>
</dbReference>
<dbReference type="Proteomes" id="UP001626550">
    <property type="component" value="Unassembled WGS sequence"/>
</dbReference>
<comment type="caution">
    <text evidence="2">The sequence shown here is derived from an EMBL/GenBank/DDBJ whole genome shotgun (WGS) entry which is preliminary data.</text>
</comment>
<name>A0ABD2Q304_9PLAT</name>
<evidence type="ECO:0000313" key="2">
    <source>
        <dbReference type="EMBL" id="KAL3313984.1"/>
    </source>
</evidence>